<organism evidence="1 2">
    <name type="scientific">Actinokineospora alba</name>
    <dbReference type="NCBI Taxonomy" id="504798"/>
    <lineage>
        <taxon>Bacteria</taxon>
        <taxon>Bacillati</taxon>
        <taxon>Actinomycetota</taxon>
        <taxon>Actinomycetes</taxon>
        <taxon>Pseudonocardiales</taxon>
        <taxon>Pseudonocardiaceae</taxon>
        <taxon>Actinokineospora</taxon>
    </lineage>
</organism>
<dbReference type="RefSeq" id="WP_091375401.1">
    <property type="nucleotide sequence ID" value="NZ_FNDV01000002.1"/>
</dbReference>
<dbReference type="OrthoDB" id="80999at2"/>
<evidence type="ECO:0000313" key="1">
    <source>
        <dbReference type="EMBL" id="SDO94662.1"/>
    </source>
</evidence>
<sequence>METSVTRLSDEPDHRELWNRIHRDFHFRPHTAAFPGIAEPSDSITWRLPDTESGIDRLQALVESGLRTCTPPGEDLYWLDWQHEGFRFDPHRVGGVGQPSWPGGCFPDGDYFLYTSDDLRHGTFGHPWESTLCVYGADLLDRVAQPITEILGTAVRRGGKG</sequence>
<dbReference type="Pfam" id="PF10898">
    <property type="entry name" value="DUF2716"/>
    <property type="match status" value="1"/>
</dbReference>
<proteinExistence type="predicted"/>
<dbReference type="EMBL" id="FNJB01000005">
    <property type="protein sequence ID" value="SDO94662.1"/>
    <property type="molecule type" value="Genomic_DNA"/>
</dbReference>
<dbReference type="Proteomes" id="UP000199651">
    <property type="component" value="Unassembled WGS sequence"/>
</dbReference>
<keyword evidence="2" id="KW-1185">Reference proteome</keyword>
<dbReference type="STRING" id="504798.SAMN05421871_102479"/>
<gene>
    <name evidence="1" type="ORF">SAMN05192558_105429</name>
</gene>
<reference evidence="2" key="1">
    <citation type="submission" date="2016-10" db="EMBL/GenBank/DDBJ databases">
        <authorList>
            <person name="Varghese N."/>
            <person name="Submissions S."/>
        </authorList>
    </citation>
    <scope>NUCLEOTIDE SEQUENCE [LARGE SCALE GENOMIC DNA]</scope>
    <source>
        <strain evidence="2">IBRC-M 10655</strain>
    </source>
</reference>
<name>A0A1H0NPH0_9PSEU</name>
<accession>A0A1H0NPH0</accession>
<protein>
    <recommendedName>
        <fullName evidence="3">DUF2716 domain-containing protein</fullName>
    </recommendedName>
</protein>
<evidence type="ECO:0000313" key="2">
    <source>
        <dbReference type="Proteomes" id="UP000199651"/>
    </source>
</evidence>
<dbReference type="InterPro" id="IPR020323">
    <property type="entry name" value="DUF2716"/>
</dbReference>
<dbReference type="AlphaFoldDB" id="A0A1H0NPH0"/>
<evidence type="ECO:0008006" key="3">
    <source>
        <dbReference type="Google" id="ProtNLM"/>
    </source>
</evidence>